<protein>
    <recommendedName>
        <fullName evidence="4">ATP synthase F0 subunit 8</fullName>
    </recommendedName>
</protein>
<evidence type="ECO:0000256" key="1">
    <source>
        <dbReference type="SAM" id="Phobius"/>
    </source>
</evidence>
<gene>
    <name evidence="2" type="ORF">J2S14_001448</name>
</gene>
<evidence type="ECO:0000313" key="2">
    <source>
        <dbReference type="EMBL" id="MDQ0342636.1"/>
    </source>
</evidence>
<sequence length="61" mass="7189">MNNWWYSFYFLIIGVVSFFTSELVTFIMLGFILLCLNNINTTLKKIYNQNNEKKNSDAKQG</sequence>
<dbReference type="RefSeq" id="WP_244680821.1">
    <property type="nucleotide sequence ID" value="NZ_JALIRM010000002.1"/>
</dbReference>
<evidence type="ECO:0000313" key="3">
    <source>
        <dbReference type="Proteomes" id="UP001232343"/>
    </source>
</evidence>
<keyword evidence="1" id="KW-1133">Transmembrane helix</keyword>
<comment type="caution">
    <text evidence="2">The sequence shown here is derived from an EMBL/GenBank/DDBJ whole genome shotgun (WGS) entry which is preliminary data.</text>
</comment>
<evidence type="ECO:0008006" key="4">
    <source>
        <dbReference type="Google" id="ProtNLM"/>
    </source>
</evidence>
<name>A0ABU0D2J8_9BACI</name>
<feature type="transmembrane region" description="Helical" evidence="1">
    <location>
        <begin position="6"/>
        <end position="36"/>
    </location>
</feature>
<dbReference type="Proteomes" id="UP001232343">
    <property type="component" value="Unassembled WGS sequence"/>
</dbReference>
<organism evidence="2 3">
    <name type="scientific">Lederbergia wuyishanensis</name>
    <dbReference type="NCBI Taxonomy" id="1347903"/>
    <lineage>
        <taxon>Bacteria</taxon>
        <taxon>Bacillati</taxon>
        <taxon>Bacillota</taxon>
        <taxon>Bacilli</taxon>
        <taxon>Bacillales</taxon>
        <taxon>Bacillaceae</taxon>
        <taxon>Lederbergia</taxon>
    </lineage>
</organism>
<proteinExistence type="predicted"/>
<dbReference type="EMBL" id="JAUSUO010000002">
    <property type="protein sequence ID" value="MDQ0342636.1"/>
    <property type="molecule type" value="Genomic_DNA"/>
</dbReference>
<reference evidence="2 3" key="1">
    <citation type="submission" date="2023-07" db="EMBL/GenBank/DDBJ databases">
        <title>Genomic Encyclopedia of Type Strains, Phase IV (KMG-IV): sequencing the most valuable type-strain genomes for metagenomic binning, comparative biology and taxonomic classification.</title>
        <authorList>
            <person name="Goeker M."/>
        </authorList>
    </citation>
    <scope>NUCLEOTIDE SEQUENCE [LARGE SCALE GENOMIC DNA]</scope>
    <source>
        <strain evidence="2 3">DSM 27848</strain>
    </source>
</reference>
<keyword evidence="1" id="KW-0812">Transmembrane</keyword>
<keyword evidence="1" id="KW-0472">Membrane</keyword>
<keyword evidence="3" id="KW-1185">Reference proteome</keyword>
<accession>A0ABU0D2J8</accession>